<keyword evidence="2" id="KW-1185">Reference proteome</keyword>
<evidence type="ECO:0000313" key="2">
    <source>
        <dbReference type="Proteomes" id="UP001221757"/>
    </source>
</evidence>
<comment type="caution">
    <text evidence="1">The sequence shown here is derived from an EMBL/GenBank/DDBJ whole genome shotgun (WGS) entry which is preliminary data.</text>
</comment>
<organism evidence="1 2">
    <name type="scientific">Mycena rosella</name>
    <name type="common">Pink bonnet</name>
    <name type="synonym">Agaricus rosellus</name>
    <dbReference type="NCBI Taxonomy" id="1033263"/>
    <lineage>
        <taxon>Eukaryota</taxon>
        <taxon>Fungi</taxon>
        <taxon>Dikarya</taxon>
        <taxon>Basidiomycota</taxon>
        <taxon>Agaricomycotina</taxon>
        <taxon>Agaricomycetes</taxon>
        <taxon>Agaricomycetidae</taxon>
        <taxon>Agaricales</taxon>
        <taxon>Marasmiineae</taxon>
        <taxon>Mycenaceae</taxon>
        <taxon>Mycena</taxon>
    </lineage>
</organism>
<name>A0AAD7DN57_MYCRO</name>
<accession>A0AAD7DN57</accession>
<sequence>MSISIRHASNPTAEIREAAKVLHEAFKLLSALKQISTSVLRIRPRRRPTLVEPFLLAHVRAAIIGGQLCIAQLDNAQIVGVAMWFGPGQKFLSSEEQRNAGWNQTMEILDEAFQRWWDNMRPHPDSFGKNSTDRVNSWQRTTCKRLVFCRTIAERIRAALISAVEDKAKLTSSDIFLRLIDILHIPIYKKLGFEVLGPEVVKTLKGQANAYCFRKKTAMGA</sequence>
<dbReference type="AlphaFoldDB" id="A0AAD7DN57"/>
<evidence type="ECO:0000313" key="1">
    <source>
        <dbReference type="EMBL" id="KAJ7695763.1"/>
    </source>
</evidence>
<protein>
    <submittedName>
        <fullName evidence="1">Uncharacterized protein</fullName>
    </submittedName>
</protein>
<dbReference type="Proteomes" id="UP001221757">
    <property type="component" value="Unassembled WGS sequence"/>
</dbReference>
<reference evidence="1" key="1">
    <citation type="submission" date="2023-03" db="EMBL/GenBank/DDBJ databases">
        <title>Massive genome expansion in bonnet fungi (Mycena s.s.) driven by repeated elements and novel gene families across ecological guilds.</title>
        <authorList>
            <consortium name="Lawrence Berkeley National Laboratory"/>
            <person name="Harder C.B."/>
            <person name="Miyauchi S."/>
            <person name="Viragh M."/>
            <person name="Kuo A."/>
            <person name="Thoen E."/>
            <person name="Andreopoulos B."/>
            <person name="Lu D."/>
            <person name="Skrede I."/>
            <person name="Drula E."/>
            <person name="Henrissat B."/>
            <person name="Morin E."/>
            <person name="Kohler A."/>
            <person name="Barry K."/>
            <person name="LaButti K."/>
            <person name="Morin E."/>
            <person name="Salamov A."/>
            <person name="Lipzen A."/>
            <person name="Mereny Z."/>
            <person name="Hegedus B."/>
            <person name="Baldrian P."/>
            <person name="Stursova M."/>
            <person name="Weitz H."/>
            <person name="Taylor A."/>
            <person name="Grigoriev I.V."/>
            <person name="Nagy L.G."/>
            <person name="Martin F."/>
            <person name="Kauserud H."/>
        </authorList>
    </citation>
    <scope>NUCLEOTIDE SEQUENCE</scope>
    <source>
        <strain evidence="1">CBHHK067</strain>
    </source>
</reference>
<proteinExistence type="predicted"/>
<dbReference type="Gene3D" id="3.40.630.30">
    <property type="match status" value="1"/>
</dbReference>
<dbReference type="EMBL" id="JARKIE010000037">
    <property type="protein sequence ID" value="KAJ7695763.1"/>
    <property type="molecule type" value="Genomic_DNA"/>
</dbReference>
<gene>
    <name evidence="1" type="ORF">B0H17DRAFT_1198533</name>
</gene>